<sequence>MDEDKLSKKIEQGAVDAVDMQEYETPDGYSFKRAPLRELMAARREIRAEERSQGGTVLERAMSVRPRR</sequence>
<protein>
    <submittedName>
        <fullName evidence="2">Uncharacterized protein</fullName>
    </submittedName>
</protein>
<proteinExistence type="predicted"/>
<feature type="region of interest" description="Disordered" evidence="1">
    <location>
        <begin position="47"/>
        <end position="68"/>
    </location>
</feature>
<dbReference type="EMBL" id="FUYA01000011">
    <property type="protein sequence ID" value="SKA81711.1"/>
    <property type="molecule type" value="Genomic_DNA"/>
</dbReference>
<dbReference type="RefSeq" id="WP_078686007.1">
    <property type="nucleotide sequence ID" value="NZ_FUYA01000011.1"/>
</dbReference>
<accession>A0A1T4WYN0</accession>
<evidence type="ECO:0000256" key="1">
    <source>
        <dbReference type="SAM" id="MobiDB-lite"/>
    </source>
</evidence>
<dbReference type="STRING" id="1121442.SAMN02745702_02746"/>
<reference evidence="2 3" key="1">
    <citation type="submission" date="2017-02" db="EMBL/GenBank/DDBJ databases">
        <authorList>
            <person name="Peterson S.W."/>
        </authorList>
    </citation>
    <scope>NUCLEOTIDE SEQUENCE [LARGE SCALE GENOMIC DNA]</scope>
    <source>
        <strain evidence="2 3">DSM 18034</strain>
    </source>
</reference>
<dbReference type="AlphaFoldDB" id="A0A1T4WYN0"/>
<evidence type="ECO:0000313" key="2">
    <source>
        <dbReference type="EMBL" id="SKA81711.1"/>
    </source>
</evidence>
<gene>
    <name evidence="2" type="ORF">SAMN02745702_02746</name>
</gene>
<evidence type="ECO:0000313" key="3">
    <source>
        <dbReference type="Proteomes" id="UP000189733"/>
    </source>
</evidence>
<organism evidence="2 3">
    <name type="scientific">Desulfobaculum bizertense DSM 18034</name>
    <dbReference type="NCBI Taxonomy" id="1121442"/>
    <lineage>
        <taxon>Bacteria</taxon>
        <taxon>Pseudomonadati</taxon>
        <taxon>Thermodesulfobacteriota</taxon>
        <taxon>Desulfovibrionia</taxon>
        <taxon>Desulfovibrionales</taxon>
        <taxon>Desulfovibrionaceae</taxon>
        <taxon>Desulfobaculum</taxon>
    </lineage>
</organism>
<keyword evidence="3" id="KW-1185">Reference proteome</keyword>
<dbReference type="Proteomes" id="UP000189733">
    <property type="component" value="Unassembled WGS sequence"/>
</dbReference>
<name>A0A1T4WYN0_9BACT</name>